<gene>
    <name evidence="5" type="ORF">CXB51_004021</name>
</gene>
<evidence type="ECO:0000256" key="2">
    <source>
        <dbReference type="ARBA" id="ARBA00022989"/>
    </source>
</evidence>
<keyword evidence="3 4" id="KW-0472">Membrane</keyword>
<evidence type="ECO:0000256" key="1">
    <source>
        <dbReference type="ARBA" id="ARBA00022692"/>
    </source>
</evidence>
<name>A0A8J6D7P4_9ROSI</name>
<dbReference type="AlphaFoldDB" id="A0A8J6D7P4"/>
<sequence>MASVECSDVVLSILFKAASLKGMSYFVYIAYCYVLATLVFVPLTFLSNRKKLLLQSEFPLISRIFLLGLLGYPSAILHQLLLSYLLSFLVIPSSTSSSASLQWPLESTQSNWVIGWSPEALAYLFFFILVYCSVQSNEDIPEEITGNVYYNMSVGLIALAACLIKEQNLSYGHYILAYQLFQSYILGTFRVPIQLQCSYIGRTREGACFRCNFRPTSIVIAVSYYECHFLGKAVDLERGDLNYWSLFLYYGEKQKKKK</sequence>
<dbReference type="InterPro" id="IPR030184">
    <property type="entry name" value="WAT1-related"/>
</dbReference>
<feature type="transmembrane region" description="Helical" evidence="4">
    <location>
        <begin position="148"/>
        <end position="164"/>
    </location>
</feature>
<evidence type="ECO:0000256" key="3">
    <source>
        <dbReference type="ARBA" id="ARBA00023136"/>
    </source>
</evidence>
<feature type="transmembrane region" description="Helical" evidence="4">
    <location>
        <begin position="113"/>
        <end position="136"/>
    </location>
</feature>
<dbReference type="PANTHER" id="PTHR31218">
    <property type="entry name" value="WAT1-RELATED PROTEIN"/>
    <property type="match status" value="1"/>
</dbReference>
<keyword evidence="1 4" id="KW-0812">Transmembrane</keyword>
<proteinExistence type="predicted"/>
<reference evidence="5 6" key="1">
    <citation type="journal article" date="2021" name="bioRxiv">
        <title>The Gossypium anomalum genome as a resource for cotton improvement and evolutionary analysis of hybrid incompatibility.</title>
        <authorList>
            <person name="Grover C.E."/>
            <person name="Yuan D."/>
            <person name="Arick M.A."/>
            <person name="Miller E.R."/>
            <person name="Hu G."/>
            <person name="Peterson D.G."/>
            <person name="Wendel J.F."/>
            <person name="Udall J.A."/>
        </authorList>
    </citation>
    <scope>NUCLEOTIDE SEQUENCE [LARGE SCALE GENOMIC DNA]</scope>
    <source>
        <strain evidence="5">JFW-Udall</strain>
        <tissue evidence="5">Leaf</tissue>
    </source>
</reference>
<dbReference type="GO" id="GO:0022857">
    <property type="term" value="F:transmembrane transporter activity"/>
    <property type="evidence" value="ECO:0007669"/>
    <property type="project" value="InterPro"/>
</dbReference>
<evidence type="ECO:0000313" key="5">
    <source>
        <dbReference type="EMBL" id="KAG8501547.1"/>
    </source>
</evidence>
<comment type="caution">
    <text evidence="5">The sequence shown here is derived from an EMBL/GenBank/DDBJ whole genome shotgun (WGS) entry which is preliminary data.</text>
</comment>
<organism evidence="5 6">
    <name type="scientific">Gossypium anomalum</name>
    <dbReference type="NCBI Taxonomy" id="47600"/>
    <lineage>
        <taxon>Eukaryota</taxon>
        <taxon>Viridiplantae</taxon>
        <taxon>Streptophyta</taxon>
        <taxon>Embryophyta</taxon>
        <taxon>Tracheophyta</taxon>
        <taxon>Spermatophyta</taxon>
        <taxon>Magnoliopsida</taxon>
        <taxon>eudicotyledons</taxon>
        <taxon>Gunneridae</taxon>
        <taxon>Pentapetalae</taxon>
        <taxon>rosids</taxon>
        <taxon>malvids</taxon>
        <taxon>Malvales</taxon>
        <taxon>Malvaceae</taxon>
        <taxon>Malvoideae</taxon>
        <taxon>Gossypium</taxon>
    </lineage>
</organism>
<feature type="transmembrane region" description="Helical" evidence="4">
    <location>
        <begin position="58"/>
        <end position="75"/>
    </location>
</feature>
<dbReference type="Proteomes" id="UP000701853">
    <property type="component" value="Chromosome 2"/>
</dbReference>
<keyword evidence="2 4" id="KW-1133">Transmembrane helix</keyword>
<feature type="transmembrane region" description="Helical" evidence="4">
    <location>
        <begin position="25"/>
        <end position="46"/>
    </location>
</feature>
<accession>A0A8J6D7P4</accession>
<dbReference type="GO" id="GO:0016020">
    <property type="term" value="C:membrane"/>
    <property type="evidence" value="ECO:0007669"/>
    <property type="project" value="InterPro"/>
</dbReference>
<keyword evidence="6" id="KW-1185">Reference proteome</keyword>
<evidence type="ECO:0000313" key="6">
    <source>
        <dbReference type="Proteomes" id="UP000701853"/>
    </source>
</evidence>
<protein>
    <submittedName>
        <fullName evidence="5">Uncharacterized protein</fullName>
    </submittedName>
</protein>
<evidence type="ECO:0000256" key="4">
    <source>
        <dbReference type="SAM" id="Phobius"/>
    </source>
</evidence>
<dbReference type="EMBL" id="JAHUZN010000002">
    <property type="protein sequence ID" value="KAG8501547.1"/>
    <property type="molecule type" value="Genomic_DNA"/>
</dbReference>
<dbReference type="OrthoDB" id="1002320at2759"/>